<dbReference type="PANTHER" id="PTHR31390">
    <property type="entry name" value="EXPRESSED PROTEIN"/>
    <property type="match status" value="1"/>
</dbReference>
<protein>
    <submittedName>
        <fullName evidence="1">Uncharacterized protein</fullName>
    </submittedName>
</protein>
<dbReference type="AlphaFoldDB" id="A0A0K0PYN7"/>
<proteinExistence type="predicted"/>
<name>A0A0K0PYN7_SILLA</name>
<reference evidence="1" key="1">
    <citation type="journal article" date="2015" name="Mol. Ecol.">
        <title>RAD-mapping reveals an evolving, polymorphic and fuzzy boundary of a plant pseudoautosomal region.</title>
        <authorList>
            <person name="Qiu S."/>
            <person name="Bergero R."/>
            <person name="Guirao-Rico S."/>
            <person name="Campos J.L."/>
            <person name="Cezard T."/>
            <person name="Gharbi K."/>
            <person name="Charlesworth D."/>
        </authorList>
    </citation>
    <scope>NUCLEOTIDE SEQUENCE</scope>
    <source>
        <strain evidence="1">Cs3200_K2005-9_b</strain>
    </source>
</reference>
<feature type="non-terminal residue" evidence="1">
    <location>
        <position position="130"/>
    </location>
</feature>
<dbReference type="Pfam" id="PF12043">
    <property type="entry name" value="DUF3527"/>
    <property type="match status" value="1"/>
</dbReference>
<accession>A0A0K0PYN7</accession>
<organism evidence="1">
    <name type="scientific">Silene latifolia</name>
    <name type="common">White campion</name>
    <name type="synonym">Bladder campion</name>
    <dbReference type="NCBI Taxonomy" id="37657"/>
    <lineage>
        <taxon>Eukaryota</taxon>
        <taxon>Viridiplantae</taxon>
        <taxon>Streptophyta</taxon>
        <taxon>Embryophyta</taxon>
        <taxon>Tracheophyta</taxon>
        <taxon>Spermatophyta</taxon>
        <taxon>Magnoliopsida</taxon>
        <taxon>eudicotyledons</taxon>
        <taxon>Gunneridae</taxon>
        <taxon>Pentapetalae</taxon>
        <taxon>Caryophyllales</taxon>
        <taxon>Caryophyllaceae</taxon>
        <taxon>Sileneae</taxon>
        <taxon>Silene</taxon>
        <taxon>Silene subgen. Behenantha</taxon>
        <taxon>Silene sect. Melandrium</taxon>
    </lineage>
</organism>
<dbReference type="PANTHER" id="PTHR31390:SF2">
    <property type="entry name" value="EXPRESSED PROTEIN"/>
    <property type="match status" value="1"/>
</dbReference>
<evidence type="ECO:0000313" key="1">
    <source>
        <dbReference type="EMBL" id="AKQ99005.1"/>
    </source>
</evidence>
<feature type="non-terminal residue" evidence="1">
    <location>
        <position position="1"/>
    </location>
</feature>
<dbReference type="EMBL" id="KT069884">
    <property type="protein sequence ID" value="AKQ99005.1"/>
    <property type="molecule type" value="Genomic_DNA"/>
</dbReference>
<sequence>IYYFHINASGQKVSDISGIESDLIGKMKVSSSSSICSGTSKVMATEFVLVGTNDNQAREIHTLIRNSRRGRKLSKVMEVFKVGPSFKQRNRSIFGGSNAIPEDFSEDKGLERSDISDDDFLPNFELAAIV</sequence>
<dbReference type="InterPro" id="IPR021916">
    <property type="entry name" value="DUF3527"/>
</dbReference>